<organism evidence="3 4">
    <name type="scientific">Drechslerella dactyloides</name>
    <name type="common">Nematode-trapping fungus</name>
    <name type="synonym">Arthrobotrys dactyloides</name>
    <dbReference type="NCBI Taxonomy" id="74499"/>
    <lineage>
        <taxon>Eukaryota</taxon>
        <taxon>Fungi</taxon>
        <taxon>Dikarya</taxon>
        <taxon>Ascomycota</taxon>
        <taxon>Pezizomycotina</taxon>
        <taxon>Orbiliomycetes</taxon>
        <taxon>Orbiliales</taxon>
        <taxon>Orbiliaceae</taxon>
        <taxon>Drechslerella</taxon>
    </lineage>
</organism>
<keyword evidence="4" id="KW-1185">Reference proteome</keyword>
<dbReference type="EMBL" id="JAQGDS010000008">
    <property type="protein sequence ID" value="KAJ6258362.1"/>
    <property type="molecule type" value="Genomic_DNA"/>
</dbReference>
<keyword evidence="2" id="KW-0472">Membrane</keyword>
<feature type="transmembrane region" description="Helical" evidence="2">
    <location>
        <begin position="68"/>
        <end position="89"/>
    </location>
</feature>
<dbReference type="AlphaFoldDB" id="A0AAD6IU44"/>
<keyword evidence="2" id="KW-1133">Transmembrane helix</keyword>
<accession>A0AAD6IU44</accession>
<evidence type="ECO:0000313" key="4">
    <source>
        <dbReference type="Proteomes" id="UP001221413"/>
    </source>
</evidence>
<evidence type="ECO:0000256" key="2">
    <source>
        <dbReference type="SAM" id="Phobius"/>
    </source>
</evidence>
<evidence type="ECO:0000313" key="3">
    <source>
        <dbReference type="EMBL" id="KAJ6258362.1"/>
    </source>
</evidence>
<dbReference type="Proteomes" id="UP001221413">
    <property type="component" value="Unassembled WGS sequence"/>
</dbReference>
<keyword evidence="2" id="KW-0812">Transmembrane</keyword>
<sequence length="544" mass="61728">MSASTVLSAKKHGVVVVEKSIPDDDPEYHAGSSPTDETPRRRRLHLRGVVFRSYVHVFTFLVNPRCRFPIFGFIIGIAIGYAMSMGHIYRPTPSVHLSRPIVSETGTTSWGADYFYPAVDEERYPAVPSYNVLKETSTVLAAVRESIVQRPVTPLFVPFTRNFGMLRQTVLSYIAAGWPREQIYVIDNSGTMDANFNNLLSDKNPFYLDYGVLRGRYGVNIVRTPTLFSFAQLQNFMLATAMNRRWTHFYWTHQDVAVLSDETKNPYSSLYENILTDLVELAPKMTATPGERWGIVWYDRDYDLLTLVNVGAAVDVGAWDPFIPYDATDCDYYERMRLSGLLILDRRVGDIWDVSKPLKTPERAFFTMGDTPGSPLYQQLTKQLEEIMLTKVTKGRNTWQDEQKGGKGEPWTYDPVGFQKAWWSMARAGRGIYANKWGVNKVQCQPSQEGRTLDSIWRMKEAVQDDVTVVEEPLNEGELDDDRSPGRGGGLGRLEPSKEGEGKEVQGKEEEPSKKTAQQLRRPKDWLSGLWTKDRPGKGEETGI</sequence>
<protein>
    <submittedName>
        <fullName evidence="3">Uncharacterized protein</fullName>
    </submittedName>
</protein>
<comment type="caution">
    <text evidence="3">The sequence shown here is derived from an EMBL/GenBank/DDBJ whole genome shotgun (WGS) entry which is preliminary data.</text>
</comment>
<feature type="compositionally biased region" description="Basic and acidic residues" evidence="1">
    <location>
        <begin position="532"/>
        <end position="544"/>
    </location>
</feature>
<feature type="region of interest" description="Disordered" evidence="1">
    <location>
        <begin position="471"/>
        <end position="544"/>
    </location>
</feature>
<evidence type="ECO:0000256" key="1">
    <source>
        <dbReference type="SAM" id="MobiDB-lite"/>
    </source>
</evidence>
<feature type="compositionally biased region" description="Basic and acidic residues" evidence="1">
    <location>
        <begin position="495"/>
        <end position="514"/>
    </location>
</feature>
<proteinExistence type="predicted"/>
<reference evidence="3" key="1">
    <citation type="submission" date="2023-01" db="EMBL/GenBank/DDBJ databases">
        <title>The chitinases involved in constricting ring structure development in the nematode-trapping fungus Drechslerella dactyloides.</title>
        <authorList>
            <person name="Wang R."/>
            <person name="Zhang L."/>
            <person name="Tang P."/>
            <person name="Li S."/>
            <person name="Liang L."/>
        </authorList>
    </citation>
    <scope>NUCLEOTIDE SEQUENCE</scope>
    <source>
        <strain evidence="3">YMF1.00031</strain>
    </source>
</reference>
<gene>
    <name evidence="3" type="ORF">Dda_6402</name>
</gene>
<name>A0AAD6IU44_DREDA</name>